<dbReference type="AlphaFoldDB" id="A0A1S3Q212"/>
<keyword evidence="6" id="KW-0333">Golgi apparatus</keyword>
<feature type="transmembrane region" description="Helical" evidence="19">
    <location>
        <begin position="790"/>
        <end position="807"/>
    </location>
</feature>
<feature type="transmembrane region" description="Helical" evidence="19">
    <location>
        <begin position="621"/>
        <end position="639"/>
    </location>
</feature>
<evidence type="ECO:0000256" key="11">
    <source>
        <dbReference type="ARBA" id="ARBA00050437"/>
    </source>
</evidence>
<dbReference type="EC" id="2.3.1.45" evidence="13"/>
<dbReference type="Proteomes" id="UP001652741">
    <property type="component" value="Chromosome ssa27"/>
</dbReference>
<evidence type="ECO:0000256" key="13">
    <source>
        <dbReference type="ARBA" id="ARBA00067062"/>
    </source>
</evidence>
<feature type="transmembrane region" description="Helical" evidence="19">
    <location>
        <begin position="496"/>
        <end position="526"/>
    </location>
</feature>
<keyword evidence="7 19" id="KW-0472">Membrane</keyword>
<keyword evidence="9" id="KW-0012">Acyltransferase</keyword>
<feature type="transmembrane region" description="Helical" evidence="19">
    <location>
        <begin position="689"/>
        <end position="707"/>
    </location>
</feature>
<feature type="transmembrane region" description="Helical" evidence="19">
    <location>
        <begin position="369"/>
        <end position="391"/>
    </location>
</feature>
<organism evidence="21 22">
    <name type="scientific">Salmo salar</name>
    <name type="common">Atlantic salmon</name>
    <dbReference type="NCBI Taxonomy" id="8030"/>
    <lineage>
        <taxon>Eukaryota</taxon>
        <taxon>Metazoa</taxon>
        <taxon>Chordata</taxon>
        <taxon>Craniata</taxon>
        <taxon>Vertebrata</taxon>
        <taxon>Euteleostomi</taxon>
        <taxon>Actinopterygii</taxon>
        <taxon>Neopterygii</taxon>
        <taxon>Teleostei</taxon>
        <taxon>Protacanthopterygii</taxon>
        <taxon>Salmoniformes</taxon>
        <taxon>Salmonidae</taxon>
        <taxon>Salmoninae</taxon>
        <taxon>Salmo</taxon>
    </lineage>
</organism>
<evidence type="ECO:0000256" key="17">
    <source>
        <dbReference type="ARBA" id="ARBA00082364"/>
    </source>
</evidence>
<evidence type="ECO:0000256" key="6">
    <source>
        <dbReference type="ARBA" id="ARBA00023034"/>
    </source>
</evidence>
<dbReference type="PANTHER" id="PTHR13533:SF1">
    <property type="entry name" value="N-ACETYLNEURAMINATE 9-O-ACETYLTRANSFERASE"/>
    <property type="match status" value="1"/>
</dbReference>
<evidence type="ECO:0000256" key="14">
    <source>
        <dbReference type="ARBA" id="ARBA00074770"/>
    </source>
</evidence>
<evidence type="ECO:0000256" key="7">
    <source>
        <dbReference type="ARBA" id="ARBA00023136"/>
    </source>
</evidence>
<feature type="transmembrane region" description="Helical" evidence="19">
    <location>
        <begin position="533"/>
        <end position="554"/>
    </location>
</feature>
<comment type="catalytic activity">
    <reaction evidence="10">
        <text>a ganglioside GD3 (d18:1(4E)) + acetyl-CoA = a ganglioside Ac-O-7-GD3(d18:1(4E)) + CoA</text>
        <dbReference type="Rhea" id="RHEA:79499"/>
        <dbReference type="ChEBI" id="CHEBI:57287"/>
        <dbReference type="ChEBI" id="CHEBI:57288"/>
        <dbReference type="ChEBI" id="CHEBI:78436"/>
        <dbReference type="ChEBI" id="CHEBI:228242"/>
    </reaction>
    <physiologicalReaction direction="left-to-right" evidence="10">
        <dbReference type="Rhea" id="RHEA:79500"/>
    </physiologicalReaction>
</comment>
<dbReference type="GO" id="GO:0005975">
    <property type="term" value="P:carbohydrate metabolic process"/>
    <property type="evidence" value="ECO:0007669"/>
    <property type="project" value="UniProtKB-ARBA"/>
</dbReference>
<feature type="transmembrane region" description="Helical" evidence="19">
    <location>
        <begin position="455"/>
        <end position="476"/>
    </location>
</feature>
<evidence type="ECO:0000256" key="16">
    <source>
        <dbReference type="ARBA" id="ARBA00080552"/>
    </source>
</evidence>
<comment type="similarity">
    <text evidence="2">Belongs to the PC-esterase family. CASD1 subfamily.</text>
</comment>
<feature type="transmembrane region" description="Helical" evidence="19">
    <location>
        <begin position="719"/>
        <end position="738"/>
    </location>
</feature>
<evidence type="ECO:0000313" key="22">
    <source>
        <dbReference type="RefSeq" id="XP_014033982.1"/>
    </source>
</evidence>
<dbReference type="RefSeq" id="XP_014033982.1">
    <property type="nucleotide sequence ID" value="XM_014178507.2"/>
</dbReference>
<name>A0A1S3Q212_SALSA</name>
<evidence type="ECO:0000256" key="18">
    <source>
        <dbReference type="SAM" id="MobiDB-lite"/>
    </source>
</evidence>
<comment type="subcellular location">
    <subcellularLocation>
        <location evidence="1">Golgi apparatus membrane</location>
        <topology evidence="1">Multi-pass membrane protein</topology>
    </subcellularLocation>
</comment>
<evidence type="ECO:0000256" key="8">
    <source>
        <dbReference type="ARBA" id="ARBA00023180"/>
    </source>
</evidence>
<evidence type="ECO:0000256" key="1">
    <source>
        <dbReference type="ARBA" id="ARBA00004653"/>
    </source>
</evidence>
<evidence type="ECO:0000256" key="9">
    <source>
        <dbReference type="ARBA" id="ARBA00023315"/>
    </source>
</evidence>
<comment type="catalytic activity">
    <reaction evidence="12">
        <text>CMP-N-acetyl-beta-neuraminate + acetyl-CoA = CMP-N-acetyl-9-O-acetyl-beta-neuraminate + CoA</text>
        <dbReference type="Rhea" id="RHEA:81827"/>
        <dbReference type="ChEBI" id="CHEBI:57287"/>
        <dbReference type="ChEBI" id="CHEBI:57288"/>
        <dbReference type="ChEBI" id="CHEBI:57812"/>
        <dbReference type="ChEBI" id="CHEBI:229947"/>
        <dbReference type="EC" id="2.3.1.45"/>
    </reaction>
    <physiologicalReaction direction="left-to-right" evidence="12">
        <dbReference type="Rhea" id="RHEA:81828"/>
    </physiologicalReaction>
</comment>
<keyword evidence="5 19" id="KW-1133">Transmembrane helix</keyword>
<gene>
    <name evidence="22" type="primary">LOC106588938</name>
</gene>
<keyword evidence="4 19" id="KW-0812">Transmembrane</keyword>
<dbReference type="GO" id="GO:0000139">
    <property type="term" value="C:Golgi membrane"/>
    <property type="evidence" value="ECO:0007669"/>
    <property type="project" value="UniProtKB-SubCell"/>
</dbReference>
<evidence type="ECO:0000313" key="21">
    <source>
        <dbReference type="Proteomes" id="UP001652741"/>
    </source>
</evidence>
<keyword evidence="3" id="KW-0808">Transferase</keyword>
<dbReference type="GeneID" id="106588938"/>
<feature type="transmembrane region" description="Helical" evidence="19">
    <location>
        <begin position="745"/>
        <end position="770"/>
    </location>
</feature>
<feature type="transmembrane region" description="Helical" evidence="19">
    <location>
        <begin position="566"/>
        <end position="588"/>
    </location>
</feature>
<keyword evidence="8" id="KW-0325">Glycoprotein</keyword>
<evidence type="ECO:0000256" key="10">
    <source>
        <dbReference type="ARBA" id="ARBA00050175"/>
    </source>
</evidence>
<evidence type="ECO:0000256" key="3">
    <source>
        <dbReference type="ARBA" id="ARBA00022679"/>
    </source>
</evidence>
<protein>
    <recommendedName>
        <fullName evidence="14">N-acetylneuraminate (7)9-O-acetyltransferase</fullName>
        <ecNumber evidence="13">2.3.1.45</ecNumber>
    </recommendedName>
    <alternativeName>
        <fullName evidence="15">CAS1 domain-containing protein 1</fullName>
    </alternativeName>
    <alternativeName>
        <fullName evidence="17">CAS1 protein</fullName>
    </alternativeName>
    <alternativeName>
        <fullName evidence="16">Sialate O-acetyltransferase</fullName>
    </alternativeName>
</protein>
<keyword evidence="21" id="KW-1185">Reference proteome</keyword>
<evidence type="ECO:0000256" key="2">
    <source>
        <dbReference type="ARBA" id="ARBA00010666"/>
    </source>
</evidence>
<evidence type="ECO:0000256" key="15">
    <source>
        <dbReference type="ARBA" id="ARBA00078650"/>
    </source>
</evidence>
<dbReference type="PANTHER" id="PTHR13533">
    <property type="entry name" value="N-ACETYLNEURAMINATE 9-O-ACETYLTRANSFERASE"/>
    <property type="match status" value="1"/>
</dbReference>
<evidence type="ECO:0000259" key="20">
    <source>
        <dbReference type="Pfam" id="PF07779"/>
    </source>
</evidence>
<dbReference type="Pfam" id="PF07779">
    <property type="entry name" value="Cas1_AcylT"/>
    <property type="match status" value="1"/>
</dbReference>
<evidence type="ECO:0000256" key="12">
    <source>
        <dbReference type="ARBA" id="ARBA00051271"/>
    </source>
</evidence>
<evidence type="ECO:0000256" key="4">
    <source>
        <dbReference type="ARBA" id="ARBA00022692"/>
    </source>
</evidence>
<reference evidence="22" key="1">
    <citation type="submission" date="2025-08" db="UniProtKB">
        <authorList>
            <consortium name="RefSeq"/>
        </authorList>
    </citation>
    <scope>IDENTIFICATION</scope>
</reference>
<accession>A0A1S3Q212</accession>
<dbReference type="GO" id="GO:0047186">
    <property type="term" value="F:N-acetylneuraminate 9-O-acetyltransferase activity"/>
    <property type="evidence" value="ECO:0007669"/>
    <property type="project" value="UniProtKB-EC"/>
</dbReference>
<feature type="transmembrane region" description="Helical" evidence="19">
    <location>
        <begin position="659"/>
        <end position="677"/>
    </location>
</feature>
<evidence type="ECO:0000256" key="5">
    <source>
        <dbReference type="ARBA" id="ARBA00022989"/>
    </source>
</evidence>
<proteinExistence type="inferred from homology"/>
<evidence type="ECO:0000256" key="19">
    <source>
        <dbReference type="SAM" id="Phobius"/>
    </source>
</evidence>
<feature type="region of interest" description="Disordered" evidence="18">
    <location>
        <begin position="398"/>
        <end position="418"/>
    </location>
</feature>
<comment type="catalytic activity">
    <reaction evidence="11">
        <text>CMP-N-acetyl-beta-neuraminate + acetyl-CoA = CMP-N-acetyl-7-O-acetyl-beta-neuraminate + CoA</text>
        <dbReference type="Rhea" id="RHEA:79555"/>
        <dbReference type="ChEBI" id="CHEBI:57287"/>
        <dbReference type="ChEBI" id="CHEBI:57288"/>
        <dbReference type="ChEBI" id="CHEBI:57812"/>
        <dbReference type="ChEBI" id="CHEBI:229976"/>
    </reaction>
    <physiologicalReaction direction="left-to-right" evidence="11">
        <dbReference type="Rhea" id="RHEA:79556"/>
    </physiologicalReaction>
</comment>
<feature type="domain" description="Cas1p 10 TM acyl transferase" evidence="20">
    <location>
        <begin position="512"/>
        <end position="794"/>
    </location>
</feature>
<dbReference type="InterPro" id="IPR012419">
    <property type="entry name" value="Cas1_AcylTrans_dom"/>
</dbReference>
<sequence length="819" mass="92128">MMEDEKHMQVVAVAAPEKPEPAMPHATTVAEFGDAPVCSAPYHSAASHLSACCHGGAKMAFLAYSLGKREINQYFSIKNAKLLSVAAVILLTLFHTVSRYYGGGDTCEWLLSSGRYLGETVWQPYGCMMHKYKNTEAKTCLAEKRVAFVGDSRIRQLFYSYIQIIDAAQSADGRKHENILFEDRSASVNVDFLWYAEVNNSLKERLISWRKDPSIKPDVIIIGAATWSIKLHGGSSEALQQYRANLTAISLPLEQLAEDGEVYWVLQDPVHEEGLSDNRKMITNEQLELYNKVVLSTLNSNKKNSKARVRFLGALRQAAMEAIAQSADGLHLPESTRNVAAMVLMNAVCNKVLRPTDGSCCQSLPAPSLLQKLMACVFLGSALVFLVLHALGHNRPWKSRPTPPDVESGEEKKPATAASPLNHKAPFQALSKMGLIMVYFYLCDRANVFMKEQKFYTHSTFFIPLIYMFVLGIFYSENSKETKLLNREQTDEWKGWMQLVILIYHISGASVVLFRLNFLVVVLCLVMDRPYQFYYFVPLVTFWFVVIYATMAMWPQIRQKKANGSGMWHVGILGKLLGLLLFICFFAYSQGLFENIFSVWPISKLFELNGSIHEWWFRWKLDRFAIIHGMLFAFVYLVLQKCQGLSEEKGEPLFSTRISNILLLISVVSFMTYSIWASSCKNKTECNELHPYISGLQILAFILIRNIPGYSRSLYSSFFAWFGKISLELFICQYHIWLAADTKGILVLIPGNPLLNIIISTFIFVCVAHEISVITNDLAQVAIPKDGGALLRRLLVAGVFTLGLLLVSRSAEGIQGGGH</sequence>
<dbReference type="FunFam" id="3.40.50.1110:FF:000050">
    <property type="entry name" value="N-acetylneuraminate 9-O-acetyltransferase"/>
    <property type="match status" value="1"/>
</dbReference>